<keyword evidence="2" id="KW-0732">Signal</keyword>
<keyword evidence="4" id="KW-0325">Glycoprotein</keyword>
<keyword evidence="3" id="KW-0378">Hydrolase</keyword>
<dbReference type="InterPro" id="IPR036514">
    <property type="entry name" value="SGNH_hydro_sf"/>
</dbReference>
<proteinExistence type="inferred from homology"/>
<evidence type="ECO:0000256" key="1">
    <source>
        <dbReference type="ARBA" id="ARBA00008668"/>
    </source>
</evidence>
<dbReference type="GeneID" id="103319914"/>
<evidence type="ECO:0000313" key="6">
    <source>
        <dbReference type="RefSeq" id="XP_016646963.1"/>
    </source>
</evidence>
<evidence type="ECO:0000313" key="5">
    <source>
        <dbReference type="Proteomes" id="UP000694861"/>
    </source>
</evidence>
<comment type="similarity">
    <text evidence="1">Belongs to the 'GDSL' lipolytic enzyme family.</text>
</comment>
<name>A0ABM1LHT6_PRUMU</name>
<evidence type="ECO:0000256" key="3">
    <source>
        <dbReference type="ARBA" id="ARBA00022801"/>
    </source>
</evidence>
<sequence>MESPRITIKVIISLFCSYMLLSHYITTLTPALALEDCHFPAIFNFGDSNSDTGGMAAAIYRPPPPFGKTHFHTPAGRFSDGRLIIDFLAKSLGHPFLSAYLDSIGTNFSHGANFATASSTIRLPEPIIPAPGGFSPFTLNIQCSQFLQLKSRSQLIRHRGGIFASLMPRKKYFAKALYTFDIGQNDLPEGFFGNLTVQEVNASVPDIVSTFSANIKKIYDSGGRSFWIHNTGPIGCIPYILVNFPAQKDEVGCAKLYNEVAQYFNHKLKEATVQLRKDLPLAAITYVDIYSVKYSLYKEPQKYGFEQPLVSCCGTGGQYNFNSKTVECGRTVTVNGRQIFADSCKRPYVKVNWDGIHFTDAAAKIIFDKISTGAFSDPPLPLKQACHRSLEQLIHWGIFASLMPKEKYFSKALYTFDIGQNDLGEGILGNLTVQEVNASVSDLISGFSSNIKKLYDSGGRSFWIHNTGPIGCLPYIVVNFPSQKDEAGCAKLYNEVAQHFNHKLKEATVQLRRDLPLAAITYVDVYLVKYSLYKELQKYGFVQPLVAACGFGGKYNYNGRTVECGRTVTVNGRQIFAGSCKRPYVKVNWDGIHYTEAAAKIVFDKISTGAFSDLPLPLKQVRIFLVLISTSHLLGILFFTTMDSPRINIKVIISLFCSYMLSSHYITALRPALAIKECEFPAIFNFGDSNSDTGGLAASIYPSPPPYGETYFHIPAGRISDGRLIIDFLAKSLGHPFLSAYLDSLGANFSHGANFATGSSTIRLPNRILPAPGGYSPFTLTIQYSQFLQLKNRSQLIRHRGGIFASLMPKEEYFSKALYTFDIGQNDLGEGFFANLTIQQVNASVPDIISSFSANIKKIYDLGGRSFWIHNTGPIGCLPYILANFPSQKDEAGCAKSHNEVAQQFNHKLKEATVQLRKDLPLAAITYVDVYSVKYSLYKEPKKYGFELPLVGCCGSGGKYNFNGRTLDCGRTVTVNGRQIFAGSCKRPYVKVNWDGIHYTEAAAKIVFDKISTGAFSDPPLPLKQACHRSLDSKTPPSPCTIKQPYSWIIYYFSSATSLWYIFAFSTMESPRIPIKAIVSLFCSYMLLSHITTLSPTLALEDSEFPAIFNFGDSNSDTGGLAASLLSPPPPYGETYFHIPVGRFSDGRLIIDFLARSLGHPFLSAYLDSLGTNFSYGANFATGGSTIRLPDKLIPAAGGFSPFYLDIQYTQFMQLKSRSQLIRHRGGIFASLMPKESYFSKALYTFDIGQNDLTEGFIGNLTVQQVNASVPDIISGFSANIKKIYDLGARSFWIHNTGPIGCLPIILANFPAQKDEAGCAKSYNEVAQHFNHKLKEATVQLRKDLPLVAITYVDVYSVKYSLFKEPKKYGFELPLVAYCGYGGKYHYNTSSGCGGTARVNGSQIFVGSCKDPSVRVNWDGCHYTEAAAKFISDKISNGAFSDPPLALKQACHKSLA</sequence>
<dbReference type="RefSeq" id="XP_016646963.1">
    <property type="nucleotide sequence ID" value="XM_016791477.1"/>
</dbReference>
<dbReference type="InterPro" id="IPR035669">
    <property type="entry name" value="SGNH_plant_lipase-like"/>
</dbReference>
<evidence type="ECO:0000256" key="4">
    <source>
        <dbReference type="ARBA" id="ARBA00023180"/>
    </source>
</evidence>
<gene>
    <name evidence="6" type="primary">LOC103319914</name>
</gene>
<dbReference type="Gene3D" id="3.40.50.1110">
    <property type="entry name" value="SGNH hydrolase"/>
    <property type="match status" value="4"/>
</dbReference>
<dbReference type="InterPro" id="IPR001087">
    <property type="entry name" value="GDSL"/>
</dbReference>
<organism evidence="5 6">
    <name type="scientific">Prunus mume</name>
    <name type="common">Japanese apricot</name>
    <name type="synonym">Armeniaca mume</name>
    <dbReference type="NCBI Taxonomy" id="102107"/>
    <lineage>
        <taxon>Eukaryota</taxon>
        <taxon>Viridiplantae</taxon>
        <taxon>Streptophyta</taxon>
        <taxon>Embryophyta</taxon>
        <taxon>Tracheophyta</taxon>
        <taxon>Spermatophyta</taxon>
        <taxon>Magnoliopsida</taxon>
        <taxon>eudicotyledons</taxon>
        <taxon>Gunneridae</taxon>
        <taxon>Pentapetalae</taxon>
        <taxon>rosids</taxon>
        <taxon>fabids</taxon>
        <taxon>Rosales</taxon>
        <taxon>Rosaceae</taxon>
        <taxon>Amygdaloideae</taxon>
        <taxon>Amygdaleae</taxon>
        <taxon>Prunus</taxon>
    </lineage>
</organism>
<reference evidence="6" key="2">
    <citation type="submission" date="2025-08" db="UniProtKB">
        <authorList>
            <consortium name="RefSeq"/>
        </authorList>
    </citation>
    <scope>IDENTIFICATION</scope>
</reference>
<reference evidence="5" key="1">
    <citation type="journal article" date="2012" name="Nat. Commun.">
        <title>The genome of Prunus mume.</title>
        <authorList>
            <person name="Zhang Q."/>
            <person name="Chen W."/>
            <person name="Sun L."/>
            <person name="Zhao F."/>
            <person name="Huang B."/>
            <person name="Yang W."/>
            <person name="Tao Y."/>
            <person name="Wang J."/>
            <person name="Yuan Z."/>
            <person name="Fan G."/>
            <person name="Xing Z."/>
            <person name="Han C."/>
            <person name="Pan H."/>
            <person name="Zhong X."/>
            <person name="Shi W."/>
            <person name="Liang X."/>
            <person name="Du D."/>
            <person name="Sun F."/>
            <person name="Xu Z."/>
            <person name="Hao R."/>
            <person name="Lv T."/>
            <person name="Lv Y."/>
            <person name="Zheng Z."/>
            <person name="Sun M."/>
            <person name="Luo L."/>
            <person name="Cai M."/>
            <person name="Gao Y."/>
            <person name="Wang J."/>
            <person name="Yin Y."/>
            <person name="Xu X."/>
            <person name="Cheng T."/>
            <person name="Wang J."/>
        </authorList>
    </citation>
    <scope>NUCLEOTIDE SEQUENCE [LARGE SCALE GENOMIC DNA]</scope>
</reference>
<dbReference type="Pfam" id="PF00657">
    <property type="entry name" value="Lipase_GDSL"/>
    <property type="match status" value="4"/>
</dbReference>
<accession>A0ABM1LHT6</accession>
<dbReference type="CDD" id="cd01837">
    <property type="entry name" value="SGNH_plant_lipase_like"/>
    <property type="match status" value="3"/>
</dbReference>
<dbReference type="PANTHER" id="PTHR22835">
    <property type="entry name" value="ZINC FINGER FYVE DOMAIN CONTAINING PROTEIN"/>
    <property type="match status" value="1"/>
</dbReference>
<dbReference type="Proteomes" id="UP000694861">
    <property type="component" value="Linkage group LG2"/>
</dbReference>
<protein>
    <submittedName>
        <fullName evidence="6">LOW QUALITY PROTEIN: uncharacterized protein LOC103319914</fullName>
    </submittedName>
</protein>
<evidence type="ECO:0000256" key="2">
    <source>
        <dbReference type="ARBA" id="ARBA00022729"/>
    </source>
</evidence>
<dbReference type="PANTHER" id="PTHR22835:SF292">
    <property type="entry name" value="ESTERASE-LIKE ISOFORM X1"/>
    <property type="match status" value="1"/>
</dbReference>
<keyword evidence="5" id="KW-1185">Reference proteome</keyword>